<dbReference type="PANTHER" id="PTHR42839">
    <property type="entry name" value="ISOCHORISMATE SYNTHASE ENTC"/>
    <property type="match status" value="1"/>
</dbReference>
<dbReference type="EMBL" id="CP034412">
    <property type="protein sequence ID" value="QCY47867.1"/>
    <property type="molecule type" value="Genomic_DNA"/>
</dbReference>
<dbReference type="InterPro" id="IPR005801">
    <property type="entry name" value="ADC_synthase"/>
</dbReference>
<dbReference type="Pfam" id="PF00425">
    <property type="entry name" value="Chorismate_bind"/>
    <property type="match status" value="1"/>
</dbReference>
<dbReference type="KEGG" id="gcr:GcLGCM259_2157"/>
<dbReference type="AlphaFoldDB" id="A0A5B7WVB4"/>
<organism evidence="7 8">
    <name type="scientific">Glutamicibacter creatinolyticus</name>
    <dbReference type="NCBI Taxonomy" id="162496"/>
    <lineage>
        <taxon>Bacteria</taxon>
        <taxon>Bacillati</taxon>
        <taxon>Actinomycetota</taxon>
        <taxon>Actinomycetes</taxon>
        <taxon>Micrococcales</taxon>
        <taxon>Micrococcaceae</taxon>
        <taxon>Glutamicibacter</taxon>
    </lineage>
</organism>
<evidence type="ECO:0000313" key="7">
    <source>
        <dbReference type="EMBL" id="QCY47867.1"/>
    </source>
</evidence>
<sequence>MSADLPVASPAFVQQELPVLASVTFSFDHTDPSFVLDALRHRALVWTRQGDGLVGLGAVARLHTQGAERFADARQWFTDLVQRATVIDPINQPGSGPVAFGAFAFSYTSNYRSRLVIPEVVLGKDGALSWITITSDTLDTEQLTYDYALARCQELLDEAAYTGAPHGTISLQPGDLTAGSYLKAVSQALKVLEGDEISKLVLSRDVIARSSGGIDLAQVVRELVGGYDNCWTYSVDGLVGATPEMLVRVTNGTAEARVLAGTLDRATAPVGEAGYPQRVLLGDPKQRVEHQLAIDSLTLALDPISHGMQAPEEPFILELPNVWHLASDVSAELRPGSDGRFPTALDIAEIFHPTAAVCGTPTKLAGKVLRELEGLDRGPYAGPVGWIDSRGDGEFGIALRGGVLEDESNMRLYAGCGIVTGSDPESELAESWAKMRPMLQALHAERQ</sequence>
<evidence type="ECO:0000259" key="6">
    <source>
        <dbReference type="Pfam" id="PF00425"/>
    </source>
</evidence>
<dbReference type="Gene3D" id="3.60.120.10">
    <property type="entry name" value="Anthranilate synthase"/>
    <property type="match status" value="1"/>
</dbReference>
<dbReference type="EC" id="5.4.4.2" evidence="3"/>
<accession>A0A5B7WVB4</accession>
<evidence type="ECO:0000256" key="4">
    <source>
        <dbReference type="ARBA" id="ARBA00023235"/>
    </source>
</evidence>
<comment type="similarity">
    <text evidence="2">Belongs to the isochorismate synthase family.</text>
</comment>
<dbReference type="NCBIfam" id="TIGR00543">
    <property type="entry name" value="isochor_syn"/>
    <property type="match status" value="1"/>
</dbReference>
<keyword evidence="8" id="KW-1185">Reference proteome</keyword>
<feature type="domain" description="Chorismate-utilising enzyme C-terminal" evidence="6">
    <location>
        <begin position="180"/>
        <end position="434"/>
    </location>
</feature>
<dbReference type="RefSeq" id="WP_138926631.1">
    <property type="nucleotide sequence ID" value="NZ_CP034412.1"/>
</dbReference>
<evidence type="ECO:0000256" key="3">
    <source>
        <dbReference type="ARBA" id="ARBA00012824"/>
    </source>
</evidence>
<dbReference type="InterPro" id="IPR004561">
    <property type="entry name" value="IsoChor_synthase"/>
</dbReference>
<evidence type="ECO:0000313" key="8">
    <source>
        <dbReference type="Proteomes" id="UP000307000"/>
    </source>
</evidence>
<name>A0A5B7WVB4_9MICC</name>
<keyword evidence="4" id="KW-0413">Isomerase</keyword>
<reference evidence="7 8" key="1">
    <citation type="submission" date="2018-12" db="EMBL/GenBank/DDBJ databases">
        <title>Complete Genome Sequence of Glutamicibacter creatinolyticus strain LGCM259,isolated from an abscess of a 12-year-old mare in Italy.</title>
        <authorList>
            <person name="Santos R.G."/>
            <person name="Silva A.L."/>
            <person name="Seyffert N."/>
            <person name="Castro T.L.P."/>
            <person name="Attili A.R."/>
            <person name="Rifici C."/>
            <person name="Mazzullo G."/>
            <person name="Brenig B."/>
            <person name="Venanzi F."/>
            <person name="Azevedo V."/>
        </authorList>
    </citation>
    <scope>NUCLEOTIDE SEQUENCE [LARGE SCALE GENOMIC DNA]</scope>
    <source>
        <strain evidence="7 8">LGCM 259</strain>
    </source>
</reference>
<dbReference type="PANTHER" id="PTHR42839:SF2">
    <property type="entry name" value="ISOCHORISMATE SYNTHASE ENTC"/>
    <property type="match status" value="1"/>
</dbReference>
<dbReference type="Proteomes" id="UP000307000">
    <property type="component" value="Chromosome"/>
</dbReference>
<dbReference type="GO" id="GO:0008909">
    <property type="term" value="F:isochorismate synthase activity"/>
    <property type="evidence" value="ECO:0007669"/>
    <property type="project" value="UniProtKB-EC"/>
</dbReference>
<dbReference type="SUPFAM" id="SSF56322">
    <property type="entry name" value="ADC synthase"/>
    <property type="match status" value="1"/>
</dbReference>
<evidence type="ECO:0000256" key="2">
    <source>
        <dbReference type="ARBA" id="ARBA00005297"/>
    </source>
</evidence>
<gene>
    <name evidence="7" type="ORF">GcLGCM259_2157</name>
</gene>
<protein>
    <recommendedName>
        <fullName evidence="3">isochorismate synthase</fullName>
        <ecNumber evidence="3">5.4.4.2</ecNumber>
    </recommendedName>
    <alternativeName>
        <fullName evidence="5">Isochorismate mutase</fullName>
    </alternativeName>
</protein>
<evidence type="ECO:0000256" key="1">
    <source>
        <dbReference type="ARBA" id="ARBA00000799"/>
    </source>
</evidence>
<evidence type="ECO:0000256" key="5">
    <source>
        <dbReference type="ARBA" id="ARBA00041564"/>
    </source>
</evidence>
<dbReference type="InterPro" id="IPR015890">
    <property type="entry name" value="Chorismate_C"/>
</dbReference>
<comment type="catalytic activity">
    <reaction evidence="1">
        <text>chorismate = isochorismate</text>
        <dbReference type="Rhea" id="RHEA:18985"/>
        <dbReference type="ChEBI" id="CHEBI:29748"/>
        <dbReference type="ChEBI" id="CHEBI:29780"/>
        <dbReference type="EC" id="5.4.4.2"/>
    </reaction>
</comment>
<proteinExistence type="inferred from homology"/>